<dbReference type="VEuPathDB" id="FungiDB:MAN_08937"/>
<dbReference type="AlphaFoldDB" id="A0A0B4EUE7"/>
<dbReference type="Pfam" id="PF26082">
    <property type="entry name" value="zf-C2H2_AcuF"/>
    <property type="match status" value="1"/>
</dbReference>
<feature type="domain" description="Oxidoreductase acuF-like C2H2 type zinc-finger" evidence="2">
    <location>
        <begin position="327"/>
        <end position="351"/>
    </location>
</feature>
<dbReference type="Proteomes" id="UP000031186">
    <property type="component" value="Unassembled WGS sequence"/>
</dbReference>
<dbReference type="PANTHER" id="PTHR35391:SF5">
    <property type="entry name" value="DUF6590 DOMAIN-CONTAINING PROTEIN"/>
    <property type="match status" value="1"/>
</dbReference>
<dbReference type="OrthoDB" id="20872at2759"/>
<keyword evidence="4" id="KW-1185">Reference proteome</keyword>
<proteinExistence type="predicted"/>
<gene>
    <name evidence="3" type="ORF">MAN_08937</name>
</gene>
<protein>
    <submittedName>
        <fullName evidence="3">Ankyrin</fullName>
    </submittedName>
</protein>
<feature type="region of interest" description="Disordered" evidence="1">
    <location>
        <begin position="239"/>
        <end position="268"/>
    </location>
</feature>
<dbReference type="InterPro" id="IPR058925">
    <property type="entry name" value="zf-C2H2_AcuF"/>
</dbReference>
<evidence type="ECO:0000259" key="2">
    <source>
        <dbReference type="Pfam" id="PF26082"/>
    </source>
</evidence>
<dbReference type="PANTHER" id="PTHR35391">
    <property type="entry name" value="C2H2-TYPE DOMAIN-CONTAINING PROTEIN-RELATED"/>
    <property type="match status" value="1"/>
</dbReference>
<dbReference type="EMBL" id="AZNF01000014">
    <property type="protein sequence ID" value="KID61698.1"/>
    <property type="molecule type" value="Genomic_DNA"/>
</dbReference>
<evidence type="ECO:0000313" key="4">
    <source>
        <dbReference type="Proteomes" id="UP000031186"/>
    </source>
</evidence>
<organism evidence="3 4">
    <name type="scientific">Metarhizium anisopliae (strain ARSEF 549)</name>
    <dbReference type="NCBI Taxonomy" id="3151832"/>
    <lineage>
        <taxon>Eukaryota</taxon>
        <taxon>Fungi</taxon>
        <taxon>Dikarya</taxon>
        <taxon>Ascomycota</taxon>
        <taxon>Pezizomycotina</taxon>
        <taxon>Sordariomycetes</taxon>
        <taxon>Hypocreomycetidae</taxon>
        <taxon>Hypocreales</taxon>
        <taxon>Clavicipitaceae</taxon>
        <taxon>Metarhizium</taxon>
    </lineage>
</organism>
<evidence type="ECO:0000313" key="3">
    <source>
        <dbReference type="EMBL" id="KID61698.1"/>
    </source>
</evidence>
<accession>A0A0B4EUE7</accession>
<dbReference type="HOGENOM" id="CLU_009626_1_0_1"/>
<feature type="region of interest" description="Disordered" evidence="1">
    <location>
        <begin position="110"/>
        <end position="147"/>
    </location>
</feature>
<sequence length="525" mass="58548">MQSPDRTEHDAKDHVSLRDDRCPTIAEHATQCNSLFHKCMLMSGIVPWPFVIDDQRARFSVWAGDLDVHGPPNASLDYKLRFSPNIVKSIHGHLAAICYGLTLLEPIDDRPQGPARKRRLISEQGDSQATRGADDDASDSNSDMEQNMSIIRNVIGEEVTRLLRLSRTIRDSAEPGRALEMDRYTDDEDALNAMSDLGHYTEFYIRLRFPRAPDLLRSALVEANTWRLGRLLHRQRHPRRIDLTVENPQTTPTDAQPAETEESAPGELPERATINETSRPASAPPVLVTNETVVGASSAEPAAEVPRAPSTIFDKISAFPPKPPTNECPYCGVIIEFETTAEWHNHVMDDLEPFICVFAPCLAASQYGNGPPKFGTIDAWISHMQDAHSDTWVCLAPRHDITVFHQEIEYREHAIYKHAVPEEHVATITNAARRPIIAKKLEGSPFGDALQHPEGSESSDVFSSKALEMRVAADMLHVALITLQKLPDEADGNSEEVDGDQTRLGILARLLQLIHRVLEDEGYDL</sequence>
<reference evidence="3 4" key="1">
    <citation type="journal article" date="2014" name="Proc. Natl. Acad. Sci. U.S.A.">
        <title>Trajectory and genomic determinants of fungal-pathogen speciation and host adaptation.</title>
        <authorList>
            <person name="Hu X."/>
            <person name="Xiao G."/>
            <person name="Zheng P."/>
            <person name="Shang Y."/>
            <person name="Su Y."/>
            <person name="Zhang X."/>
            <person name="Liu X."/>
            <person name="Zhan S."/>
            <person name="St Leger R.J."/>
            <person name="Wang C."/>
        </authorList>
    </citation>
    <scope>NUCLEOTIDE SEQUENCE [LARGE SCALE GENOMIC DNA]</scope>
    <source>
        <strain evidence="3 4">ARSEF 549</strain>
    </source>
</reference>
<evidence type="ECO:0000256" key="1">
    <source>
        <dbReference type="SAM" id="MobiDB-lite"/>
    </source>
</evidence>
<comment type="caution">
    <text evidence="3">The sequence shown here is derived from an EMBL/GenBank/DDBJ whole genome shotgun (WGS) entry which is preliminary data.</text>
</comment>
<feature type="non-terminal residue" evidence="3">
    <location>
        <position position="1"/>
    </location>
</feature>
<name>A0A0B4EUE7_METAF</name>